<dbReference type="RefSeq" id="XP_020063319.1">
    <property type="nucleotide sequence ID" value="XM_020210303.1"/>
</dbReference>
<dbReference type="GO" id="GO:0070336">
    <property type="term" value="F:flap-structured DNA binding"/>
    <property type="evidence" value="ECO:0007669"/>
    <property type="project" value="TreeGrafter"/>
</dbReference>
<dbReference type="EMBL" id="KV453914">
    <property type="protein sequence ID" value="ODV78197.1"/>
    <property type="molecule type" value="Genomic_DNA"/>
</dbReference>
<dbReference type="GO" id="GO:0004520">
    <property type="term" value="F:DNA endonuclease activity"/>
    <property type="evidence" value="ECO:0007669"/>
    <property type="project" value="TreeGrafter"/>
</dbReference>
<reference evidence="3" key="1">
    <citation type="submission" date="2016-05" db="EMBL/GenBank/DDBJ databases">
        <title>Comparative genomics of biotechnologically important yeasts.</title>
        <authorList>
            <consortium name="DOE Joint Genome Institute"/>
            <person name="Riley R."/>
            <person name="Haridas S."/>
            <person name="Wolfe K.H."/>
            <person name="Lopes M.R."/>
            <person name="Hittinger C.T."/>
            <person name="Goker M."/>
            <person name="Salamov A."/>
            <person name="Wisecaver J."/>
            <person name="Long T.M."/>
            <person name="Aerts A.L."/>
            <person name="Barry K."/>
            <person name="Choi C."/>
            <person name="Clum A."/>
            <person name="Coughlan A.Y."/>
            <person name="Deshpande S."/>
            <person name="Douglass A.P."/>
            <person name="Hanson S.J."/>
            <person name="Klenk H.-P."/>
            <person name="Labutti K."/>
            <person name="Lapidus A."/>
            <person name="Lindquist E."/>
            <person name="Lipzen A."/>
            <person name="Meier-Kolthoff J.P."/>
            <person name="Ohm R.A."/>
            <person name="Otillar R.P."/>
            <person name="Pangilinan J."/>
            <person name="Peng Y."/>
            <person name="Rokas A."/>
            <person name="Rosa C.A."/>
            <person name="Scheuner C."/>
            <person name="Sibirny A.A."/>
            <person name="Slot J.C."/>
            <person name="Stielow J.B."/>
            <person name="Sun H."/>
            <person name="Kurtzman C.P."/>
            <person name="Blackwell M."/>
            <person name="Grigoriev I.V."/>
            <person name="Jeffries T.W."/>
        </authorList>
    </citation>
    <scope>NUCLEOTIDE SEQUENCE [LARGE SCALE GENOMIC DNA]</scope>
    <source>
        <strain evidence="3">NRRL Y-17324</strain>
    </source>
</reference>
<dbReference type="Gene3D" id="3.30.420.10">
    <property type="entry name" value="Ribonuclease H-like superfamily/Ribonuclease H"/>
    <property type="match status" value="1"/>
</dbReference>
<protein>
    <submittedName>
        <fullName evidence="2">Ydc2-catalyt-domain-containing protein</fullName>
    </submittedName>
</protein>
<keyword evidence="3" id="KW-1185">Reference proteome</keyword>
<dbReference type="GeneID" id="30984439"/>
<dbReference type="OrthoDB" id="5552842at2759"/>
<dbReference type="STRING" id="984487.A0A1E4SF97"/>
<dbReference type="GO" id="GO:0000402">
    <property type="term" value="F:crossed form four-way junction DNA binding"/>
    <property type="evidence" value="ECO:0007669"/>
    <property type="project" value="TreeGrafter"/>
</dbReference>
<evidence type="ECO:0000259" key="1">
    <source>
        <dbReference type="Pfam" id="PF09159"/>
    </source>
</evidence>
<evidence type="ECO:0000313" key="3">
    <source>
        <dbReference type="Proteomes" id="UP000094285"/>
    </source>
</evidence>
<dbReference type="Pfam" id="PF09159">
    <property type="entry name" value="Ydc2-catalyt"/>
    <property type="match status" value="1"/>
</dbReference>
<evidence type="ECO:0000313" key="2">
    <source>
        <dbReference type="EMBL" id="ODV78197.1"/>
    </source>
</evidence>
<gene>
    <name evidence="2" type="ORF">CANTADRAFT_54261</name>
</gene>
<proteinExistence type="predicted"/>
<dbReference type="InterPro" id="IPR015242">
    <property type="entry name" value="Ydc2_cat"/>
</dbReference>
<dbReference type="GO" id="GO:0005739">
    <property type="term" value="C:mitochondrion"/>
    <property type="evidence" value="ECO:0007669"/>
    <property type="project" value="TreeGrafter"/>
</dbReference>
<dbReference type="InterPro" id="IPR036397">
    <property type="entry name" value="RNaseH_sf"/>
</dbReference>
<dbReference type="InterPro" id="IPR012337">
    <property type="entry name" value="RNaseH-like_sf"/>
</dbReference>
<dbReference type="PANTHER" id="PTHR28072">
    <property type="entry name" value="CRUCIFORM CUTTING ENDONUCLEASE 1, MITOCHONDRIAL-RELATED"/>
    <property type="match status" value="1"/>
</dbReference>
<dbReference type="PANTHER" id="PTHR28072:SF1">
    <property type="entry name" value="CRUCIFORM CUTTING ENDONUCLEASE 1, MITOCHONDRIAL-RELATED"/>
    <property type="match status" value="1"/>
</dbReference>
<dbReference type="SUPFAM" id="SSF53098">
    <property type="entry name" value="Ribonuclease H-like"/>
    <property type="match status" value="1"/>
</dbReference>
<sequence>MSSLAQLSKLKISHLHLLAQLCGLPVPPKATKAARVANIVSGLTLASLVPAAPCTVLAIDIGVKNFSYCAASYASLQAPPVARVSRWNKLDLHAAYGSSYVPLLLPQSSVDSRRYLNHLCVLAANDLLALRPDVVVMEVQRTRSNNNARTLPNVLVNYTVEALLHSTLTNAGLVVVPMHATSMASFWINRFFKKASLARTKLASSTKAWRSLLVFESLLPSGAVAMPGFAPASNLLASKKAAALLSHLAIEPAAANKIDDLVDSLLYNLTISAQLHNQHLLVETLASEGDLVRFICERNAHQVRMVQVLMDRYELELAEEFEGLVG</sequence>
<dbReference type="Proteomes" id="UP000094285">
    <property type="component" value="Unassembled WGS sequence"/>
</dbReference>
<feature type="domain" description="Mitochondrial resolvase Ydc2 catalytic" evidence="1">
    <location>
        <begin position="56"/>
        <end position="278"/>
    </location>
</feature>
<name>A0A1E4SF97_9ASCO</name>
<dbReference type="AlphaFoldDB" id="A0A1E4SF97"/>
<dbReference type="GO" id="GO:0000403">
    <property type="term" value="F:Y-form DNA binding"/>
    <property type="evidence" value="ECO:0007669"/>
    <property type="project" value="TreeGrafter"/>
</dbReference>
<accession>A0A1E4SF97</accession>
<organism evidence="2 3">
    <name type="scientific">Suhomyces tanzawaensis NRRL Y-17324</name>
    <dbReference type="NCBI Taxonomy" id="984487"/>
    <lineage>
        <taxon>Eukaryota</taxon>
        <taxon>Fungi</taxon>
        <taxon>Dikarya</taxon>
        <taxon>Ascomycota</taxon>
        <taxon>Saccharomycotina</taxon>
        <taxon>Pichiomycetes</taxon>
        <taxon>Debaryomycetaceae</taxon>
        <taxon>Suhomyces</taxon>
    </lineage>
</organism>
<dbReference type="InterPro" id="IPR039197">
    <property type="entry name" value="Mrs1/Cce1"/>
</dbReference>